<dbReference type="SUPFAM" id="SSF102705">
    <property type="entry name" value="NIF3 (NGG1p interacting factor 3)-like"/>
    <property type="match status" value="1"/>
</dbReference>
<dbReference type="Gene3D" id="3.30.70.120">
    <property type="match status" value="1"/>
</dbReference>
<proteinExistence type="predicted"/>
<protein>
    <submittedName>
        <fullName evidence="2">Cytochrome C biogenesis protein</fullName>
    </submittedName>
</protein>
<sequence>MEPFTYCKLEIFIPETHLKALQKALQEVDAGHIGKYDSCMSYSPVTGCWRPLEGSSPFIGKCGIISMEPELKAEVTCRTERLEETLAAIKKVHPYEEPVINVIPLYMTGMDIVS</sequence>
<organism evidence="2 3">
    <name type="scientific">Enterocloster bolteae</name>
    <dbReference type="NCBI Taxonomy" id="208479"/>
    <lineage>
        <taxon>Bacteria</taxon>
        <taxon>Bacillati</taxon>
        <taxon>Bacillota</taxon>
        <taxon>Clostridia</taxon>
        <taxon>Lachnospirales</taxon>
        <taxon>Lachnospiraceae</taxon>
        <taxon>Enterocloster</taxon>
    </lineage>
</organism>
<dbReference type="RefSeq" id="WP_002573596.1">
    <property type="nucleotide sequence ID" value="NZ_CATYQV010000008.1"/>
</dbReference>
<evidence type="ECO:0000313" key="3">
    <source>
        <dbReference type="Proteomes" id="UP000283975"/>
    </source>
</evidence>
<accession>A0A414AXQ3</accession>
<dbReference type="InterPro" id="IPR015867">
    <property type="entry name" value="N-reg_PII/ATP_PRibTrfase_C"/>
</dbReference>
<dbReference type="EMBL" id="QSHZ01000007">
    <property type="protein sequence ID" value="RHC56852.1"/>
    <property type="molecule type" value="Genomic_DNA"/>
</dbReference>
<evidence type="ECO:0000313" key="4">
    <source>
        <dbReference type="Proteomes" id="UP000284543"/>
    </source>
</evidence>
<reference evidence="3 4" key="1">
    <citation type="submission" date="2018-08" db="EMBL/GenBank/DDBJ databases">
        <title>A genome reference for cultivated species of the human gut microbiota.</title>
        <authorList>
            <person name="Zou Y."/>
            <person name="Xue W."/>
            <person name="Luo G."/>
        </authorList>
    </citation>
    <scope>NUCLEOTIDE SEQUENCE [LARGE SCALE GENOMIC DNA]</scope>
    <source>
        <strain evidence="1 4">AF14-18</strain>
        <strain evidence="2 3">AM35-14</strain>
    </source>
</reference>
<evidence type="ECO:0000313" key="1">
    <source>
        <dbReference type="EMBL" id="RGV73809.1"/>
    </source>
</evidence>
<name>A0A414AXQ3_9FIRM</name>
<dbReference type="AlphaFoldDB" id="A0A414AXQ3"/>
<dbReference type="PANTHER" id="PTHR41774">
    <property type="match status" value="1"/>
</dbReference>
<dbReference type="EMBL" id="QRZM01000009">
    <property type="protein sequence ID" value="RGV73809.1"/>
    <property type="molecule type" value="Genomic_DNA"/>
</dbReference>
<gene>
    <name evidence="2" type="ORF">DW839_08970</name>
    <name evidence="1" type="ORF">DWW02_20660</name>
</gene>
<evidence type="ECO:0000313" key="2">
    <source>
        <dbReference type="EMBL" id="RHC56852.1"/>
    </source>
</evidence>
<dbReference type="InterPro" id="IPR036069">
    <property type="entry name" value="DUF34/NIF3_sf"/>
</dbReference>
<dbReference type="Proteomes" id="UP000284543">
    <property type="component" value="Unassembled WGS sequence"/>
</dbReference>
<comment type="caution">
    <text evidence="2">The sequence shown here is derived from an EMBL/GenBank/DDBJ whole genome shotgun (WGS) entry which is preliminary data.</text>
</comment>
<dbReference type="PANTHER" id="PTHR41774:SF1">
    <property type="entry name" value="NGG1P INTERACTING FACTOR NIF3"/>
    <property type="match status" value="1"/>
</dbReference>
<dbReference type="Proteomes" id="UP000283975">
    <property type="component" value="Unassembled WGS sequence"/>
</dbReference>